<dbReference type="SUPFAM" id="SSF51905">
    <property type="entry name" value="FAD/NAD(P)-binding domain"/>
    <property type="match status" value="1"/>
</dbReference>
<dbReference type="Gene3D" id="3.50.50.60">
    <property type="entry name" value="FAD/NAD(P)-binding domain"/>
    <property type="match status" value="1"/>
</dbReference>
<dbReference type="Pfam" id="PF01266">
    <property type="entry name" value="DAO"/>
    <property type="match status" value="1"/>
</dbReference>
<name>A0A0W4ZWX7_PNEMU</name>
<dbReference type="GO" id="GO:0042147">
    <property type="term" value="P:retrograde transport, endosome to Golgi"/>
    <property type="evidence" value="ECO:0007669"/>
    <property type="project" value="TreeGrafter"/>
</dbReference>
<dbReference type="RefSeq" id="XP_007874523.2">
    <property type="nucleotide sequence ID" value="XM_007876332.2"/>
</dbReference>
<dbReference type="VEuPathDB" id="FungiDB:PNEG_04315"/>
<evidence type="ECO:0000256" key="1">
    <source>
        <dbReference type="SAM" id="Phobius"/>
    </source>
</evidence>
<accession>A0A0W4ZWX7</accession>
<dbReference type="GeneID" id="19896205"/>
<proteinExistence type="predicted"/>
<dbReference type="PANTHER" id="PTHR13847:SF150">
    <property type="entry name" value="OXIDOREDUCTASE TDA3-RELATED"/>
    <property type="match status" value="1"/>
</dbReference>
<evidence type="ECO:0000259" key="2">
    <source>
        <dbReference type="Pfam" id="PF01266"/>
    </source>
</evidence>
<dbReference type="eggNOG" id="KOG2496">
    <property type="taxonomic scope" value="Eukaryota"/>
</dbReference>
<dbReference type="EMBL" id="AFWA02000011">
    <property type="protein sequence ID" value="KTW32872.1"/>
    <property type="molecule type" value="Genomic_DNA"/>
</dbReference>
<keyword evidence="4" id="KW-1185">Reference proteome</keyword>
<dbReference type="Gene3D" id="3.30.9.10">
    <property type="entry name" value="D-Amino Acid Oxidase, subunit A, domain 2"/>
    <property type="match status" value="1"/>
</dbReference>
<dbReference type="STRING" id="1069680.A0A0W4ZWX7"/>
<sequence>MTKQSIVIIGGGIIGSTTAYYLTSHSKYDSSRMSITLIEGTGIASGASGKAGGLLALDWHGQETAPLAKLSYELHETLAKEHDGEKKWGYRKLDTLQITSSFRPRRSAALPGTLDWIDAEKIERVSILGTTFTTAQVHPYNFTNTIFSLAQEKGVRLILGTVLPLDDIKTVRYIPKGESFVQTISADYVLITAGPWTGRIYPGIPISGFRSHSIVVTIDKPLSAHALFTHMKLENGQFVSPEIYARKDELYICGETDNEPLPSTTEDVQVKDSSCEQLKKWGDELSRFIKNGHVKTKQACYLPVCTAHTNGPLIGKVKDGLYVGSGHGCWGICNGPGTGKVLSEILLDGEATSIDIRKLNFVF</sequence>
<dbReference type="Proteomes" id="UP000011958">
    <property type="component" value="Unassembled WGS sequence"/>
</dbReference>
<dbReference type="GO" id="GO:0005770">
    <property type="term" value="C:late endosome"/>
    <property type="evidence" value="ECO:0007669"/>
    <property type="project" value="TreeGrafter"/>
</dbReference>
<dbReference type="eggNOG" id="KOG2852">
    <property type="taxonomic scope" value="Eukaryota"/>
</dbReference>
<dbReference type="PANTHER" id="PTHR13847">
    <property type="entry name" value="SARCOSINE DEHYDROGENASE-RELATED"/>
    <property type="match status" value="1"/>
</dbReference>
<reference evidence="4" key="1">
    <citation type="journal article" date="2016" name="Nat. Commun.">
        <title>Genome analysis of three Pneumocystis species reveals adaptation mechanisms to life exclusively in mammalian hosts.</title>
        <authorList>
            <person name="Ma L."/>
            <person name="Chen Z."/>
            <person name="Huang D.W."/>
            <person name="Kutty G."/>
            <person name="Ishihara M."/>
            <person name="Wang H."/>
            <person name="Abouelleil A."/>
            <person name="Bishop L."/>
            <person name="Davey E."/>
            <person name="Deng R."/>
            <person name="Deng X."/>
            <person name="Fan L."/>
            <person name="Fantoni G."/>
            <person name="Fitzgerald M."/>
            <person name="Gogineni E."/>
            <person name="Goldberg J.M."/>
            <person name="Handley G."/>
            <person name="Hu X."/>
            <person name="Huber C."/>
            <person name="Jiao X."/>
            <person name="Jones K."/>
            <person name="Levin J.Z."/>
            <person name="Liu Y."/>
            <person name="Macdonald P."/>
            <person name="Melnikov A."/>
            <person name="Raley C."/>
            <person name="Sassi M."/>
            <person name="Sherman B.T."/>
            <person name="Song X."/>
            <person name="Sykes S."/>
            <person name="Tran B."/>
            <person name="Walsh L."/>
            <person name="Xia Y."/>
            <person name="Yang J."/>
            <person name="Young S."/>
            <person name="Zeng Q."/>
            <person name="Zheng X."/>
            <person name="Stephens R."/>
            <person name="Nusbaum C."/>
            <person name="Birren B.W."/>
            <person name="Azadi P."/>
            <person name="Lempicki R.A."/>
            <person name="Cuomo C.A."/>
            <person name="Kovacs J.A."/>
        </authorList>
    </citation>
    <scope>NUCLEOTIDE SEQUENCE [LARGE SCALE GENOMIC DNA]</scope>
    <source>
        <strain evidence="4">B123</strain>
    </source>
</reference>
<feature type="domain" description="FAD dependent oxidoreductase" evidence="2">
    <location>
        <begin position="6"/>
        <end position="344"/>
    </location>
</feature>
<dbReference type="OMA" id="DDTVYAC"/>
<comment type="caution">
    <text evidence="3">The sequence shown here is derived from an EMBL/GenBank/DDBJ whole genome shotgun (WGS) entry which is preliminary data.</text>
</comment>
<dbReference type="InterPro" id="IPR036188">
    <property type="entry name" value="FAD/NAD-bd_sf"/>
</dbReference>
<protein>
    <recommendedName>
        <fullName evidence="2">FAD dependent oxidoreductase domain-containing protein</fullName>
    </recommendedName>
</protein>
<organism evidence="3 4">
    <name type="scientific">Pneumocystis murina (strain B123)</name>
    <name type="common">Mouse pneumocystis pneumonia agent</name>
    <name type="synonym">Pneumocystis carinii f. sp. muris</name>
    <dbReference type="NCBI Taxonomy" id="1069680"/>
    <lineage>
        <taxon>Eukaryota</taxon>
        <taxon>Fungi</taxon>
        <taxon>Dikarya</taxon>
        <taxon>Ascomycota</taxon>
        <taxon>Taphrinomycotina</taxon>
        <taxon>Pneumocystomycetes</taxon>
        <taxon>Pneumocystaceae</taxon>
        <taxon>Pneumocystis</taxon>
    </lineage>
</organism>
<evidence type="ECO:0000313" key="3">
    <source>
        <dbReference type="EMBL" id="KTW32872.1"/>
    </source>
</evidence>
<keyword evidence="1" id="KW-0472">Membrane</keyword>
<feature type="transmembrane region" description="Helical" evidence="1">
    <location>
        <begin position="6"/>
        <end position="23"/>
    </location>
</feature>
<evidence type="ECO:0000313" key="4">
    <source>
        <dbReference type="Proteomes" id="UP000011958"/>
    </source>
</evidence>
<dbReference type="GO" id="GO:0005829">
    <property type="term" value="C:cytosol"/>
    <property type="evidence" value="ECO:0007669"/>
    <property type="project" value="GOC"/>
</dbReference>
<keyword evidence="1" id="KW-1133">Transmembrane helix</keyword>
<keyword evidence="1" id="KW-0812">Transmembrane</keyword>
<gene>
    <name evidence="3" type="ORF">PNEG_04315</name>
</gene>
<dbReference type="OrthoDB" id="498204at2759"/>
<dbReference type="AlphaFoldDB" id="A0A0W4ZWX7"/>
<dbReference type="InterPro" id="IPR006076">
    <property type="entry name" value="FAD-dep_OxRdtase"/>
</dbReference>